<dbReference type="InterPro" id="IPR001314">
    <property type="entry name" value="Peptidase_S1A"/>
</dbReference>
<dbReference type="InterPro" id="IPR050430">
    <property type="entry name" value="Peptidase_S1"/>
</dbReference>
<dbReference type="CDD" id="cd00190">
    <property type="entry name" value="Tryp_SPc"/>
    <property type="match status" value="1"/>
</dbReference>
<keyword evidence="7" id="KW-0732">Signal</keyword>
<evidence type="ECO:0000259" key="8">
    <source>
        <dbReference type="PROSITE" id="PS50240"/>
    </source>
</evidence>
<gene>
    <name evidence="9" type="ORF">ABMA27_003735</name>
</gene>
<evidence type="ECO:0000256" key="4">
    <source>
        <dbReference type="ARBA" id="ARBA00022825"/>
    </source>
</evidence>
<dbReference type="InterPro" id="IPR043504">
    <property type="entry name" value="Peptidase_S1_PA_chymotrypsin"/>
</dbReference>
<dbReference type="InterPro" id="IPR001254">
    <property type="entry name" value="Trypsin_dom"/>
</dbReference>
<comment type="caution">
    <text evidence="9">The sequence shown here is derived from an EMBL/GenBank/DDBJ whole genome shotgun (WGS) entry which is preliminary data.</text>
</comment>
<dbReference type="PRINTS" id="PR00722">
    <property type="entry name" value="CHYMOTRYPSIN"/>
</dbReference>
<keyword evidence="10" id="KW-1185">Reference proteome</keyword>
<feature type="chain" id="PRO_5045713226" description="Peptidase S1 domain-containing protein" evidence="7">
    <location>
        <begin position="20"/>
        <end position="279"/>
    </location>
</feature>
<feature type="domain" description="Peptidase S1" evidence="8">
    <location>
        <begin position="33"/>
        <end position="275"/>
    </location>
</feature>
<dbReference type="SMART" id="SM00020">
    <property type="entry name" value="Tryp_SPc"/>
    <property type="match status" value="1"/>
</dbReference>
<dbReference type="Gene3D" id="2.40.10.10">
    <property type="entry name" value="Trypsin-like serine proteases"/>
    <property type="match status" value="1"/>
</dbReference>
<dbReference type="InterPro" id="IPR018114">
    <property type="entry name" value="TRYPSIN_HIS"/>
</dbReference>
<evidence type="ECO:0000256" key="2">
    <source>
        <dbReference type="ARBA" id="ARBA00022670"/>
    </source>
</evidence>
<keyword evidence="4 6" id="KW-0720">Serine protease</keyword>
<dbReference type="EMBL" id="JBEUOH010000015">
    <property type="protein sequence ID" value="KAL0878678.1"/>
    <property type="molecule type" value="Genomic_DNA"/>
</dbReference>
<keyword evidence="2 6" id="KW-0645">Protease</keyword>
<dbReference type="SUPFAM" id="SSF50494">
    <property type="entry name" value="Trypsin-like serine proteases"/>
    <property type="match status" value="1"/>
</dbReference>
<evidence type="ECO:0000313" key="9">
    <source>
        <dbReference type="EMBL" id="KAL0878678.1"/>
    </source>
</evidence>
<dbReference type="PANTHER" id="PTHR24276:SF91">
    <property type="entry name" value="AT26814P-RELATED"/>
    <property type="match status" value="1"/>
</dbReference>
<evidence type="ECO:0000256" key="3">
    <source>
        <dbReference type="ARBA" id="ARBA00022801"/>
    </source>
</evidence>
<feature type="signal peptide" evidence="7">
    <location>
        <begin position="1"/>
        <end position="19"/>
    </location>
</feature>
<protein>
    <recommendedName>
        <fullName evidence="8">Peptidase S1 domain-containing protein</fullName>
    </recommendedName>
</protein>
<dbReference type="Pfam" id="PF00089">
    <property type="entry name" value="Trypsin"/>
    <property type="match status" value="1"/>
</dbReference>
<dbReference type="Proteomes" id="UP001549920">
    <property type="component" value="Unassembled WGS sequence"/>
</dbReference>
<evidence type="ECO:0000313" key="10">
    <source>
        <dbReference type="Proteomes" id="UP001549920"/>
    </source>
</evidence>
<name>A0ABR3HQ52_LOXSC</name>
<dbReference type="PROSITE" id="PS00135">
    <property type="entry name" value="TRYPSIN_SER"/>
    <property type="match status" value="1"/>
</dbReference>
<reference evidence="9 10" key="1">
    <citation type="submission" date="2024-06" db="EMBL/GenBank/DDBJ databases">
        <title>A chromosome-level genome assembly of beet webworm, Loxostege sticticalis.</title>
        <authorList>
            <person name="Zhang Y."/>
        </authorList>
    </citation>
    <scope>NUCLEOTIDE SEQUENCE [LARGE SCALE GENOMIC DNA]</scope>
    <source>
        <strain evidence="9">AQ026</strain>
        <tissue evidence="9">Whole body</tissue>
    </source>
</reference>
<organism evidence="9 10">
    <name type="scientific">Loxostege sticticalis</name>
    <name type="common">Beet webworm moth</name>
    <dbReference type="NCBI Taxonomy" id="481309"/>
    <lineage>
        <taxon>Eukaryota</taxon>
        <taxon>Metazoa</taxon>
        <taxon>Ecdysozoa</taxon>
        <taxon>Arthropoda</taxon>
        <taxon>Hexapoda</taxon>
        <taxon>Insecta</taxon>
        <taxon>Pterygota</taxon>
        <taxon>Neoptera</taxon>
        <taxon>Endopterygota</taxon>
        <taxon>Lepidoptera</taxon>
        <taxon>Glossata</taxon>
        <taxon>Ditrysia</taxon>
        <taxon>Pyraloidea</taxon>
        <taxon>Crambidae</taxon>
        <taxon>Pyraustinae</taxon>
        <taxon>Loxostege</taxon>
    </lineage>
</organism>
<dbReference type="PROSITE" id="PS00134">
    <property type="entry name" value="TRYPSIN_HIS"/>
    <property type="match status" value="1"/>
</dbReference>
<dbReference type="PANTHER" id="PTHR24276">
    <property type="entry name" value="POLYSERASE-RELATED"/>
    <property type="match status" value="1"/>
</dbReference>
<dbReference type="InterPro" id="IPR033116">
    <property type="entry name" value="TRYPSIN_SER"/>
</dbReference>
<evidence type="ECO:0000256" key="6">
    <source>
        <dbReference type="RuleBase" id="RU363034"/>
    </source>
</evidence>
<proteinExistence type="inferred from homology"/>
<accession>A0ABR3HQ52</accession>
<keyword evidence="3 6" id="KW-0378">Hydrolase</keyword>
<keyword evidence="5" id="KW-1015">Disulfide bond</keyword>
<dbReference type="InterPro" id="IPR009003">
    <property type="entry name" value="Peptidase_S1_PA"/>
</dbReference>
<dbReference type="PROSITE" id="PS50240">
    <property type="entry name" value="TRYPSIN_DOM"/>
    <property type="match status" value="1"/>
</dbReference>
<evidence type="ECO:0000256" key="5">
    <source>
        <dbReference type="ARBA" id="ARBA00023157"/>
    </source>
</evidence>
<evidence type="ECO:0000256" key="1">
    <source>
        <dbReference type="ARBA" id="ARBA00007664"/>
    </source>
</evidence>
<sequence length="279" mass="30506">MAFMKCSLLIGLLVHLTNGSPIEPQTEDFVPHIVGGVDAPDNYSPHAMALTAGYHVNSLMCGASIISECHVLTAAHCIVPLVTWTGELSTSLYGVYGSNKWESTEKRIQFSGYINHEKYDPFLFKYDIGVLFINGKLTRSEKWNIIPLNSEWIGAGHESYVTGWGRLWNWGPIPARLQLIYVKTMSGRRCAEGVAGAVPPGWSSPPVDPQTEICTEHPKGEGFGVCNGDSGSALVSLKTKAQIGIVSWGFPCARGAPDVFMRVSAFIDFLRKIVNTCKK</sequence>
<evidence type="ECO:0000256" key="7">
    <source>
        <dbReference type="SAM" id="SignalP"/>
    </source>
</evidence>
<comment type="similarity">
    <text evidence="1">Belongs to the peptidase S1 family.</text>
</comment>